<keyword evidence="14 18" id="KW-1133">Transmembrane helix</keyword>
<accession>A0A941CNY5</accession>
<evidence type="ECO:0000256" key="3">
    <source>
        <dbReference type="ARBA" id="ARBA00008746"/>
    </source>
</evidence>
<evidence type="ECO:0000256" key="12">
    <source>
        <dbReference type="ARBA" id="ARBA00022842"/>
    </source>
</evidence>
<keyword evidence="6" id="KW-1003">Cell membrane</keyword>
<evidence type="ECO:0000256" key="1">
    <source>
        <dbReference type="ARBA" id="ARBA00003954"/>
    </source>
</evidence>
<dbReference type="RefSeq" id="WP_211800839.1">
    <property type="nucleotide sequence ID" value="NZ_JAGSCS010000007.1"/>
</dbReference>
<dbReference type="SMART" id="SM00831">
    <property type="entry name" value="Cation_ATPase_N"/>
    <property type="match status" value="1"/>
</dbReference>
<feature type="transmembrane region" description="Helical" evidence="18">
    <location>
        <begin position="868"/>
        <end position="887"/>
    </location>
</feature>
<comment type="similarity">
    <text evidence="3">Belongs to the cation transport ATPase (P-type) (TC 3.A.3) family. Type IIIB subfamily.</text>
</comment>
<dbReference type="PROSITE" id="PS00154">
    <property type="entry name" value="ATPASE_E1_E2"/>
    <property type="match status" value="1"/>
</dbReference>
<keyword evidence="12" id="KW-0460">Magnesium</keyword>
<evidence type="ECO:0000256" key="2">
    <source>
        <dbReference type="ARBA" id="ARBA00004429"/>
    </source>
</evidence>
<reference evidence="20" key="1">
    <citation type="submission" date="2021-04" db="EMBL/GenBank/DDBJ databases">
        <title>Proteiniclasticum sedimins sp. nov., an obligate anaerobic bacterium isolated from anaerobic sludge.</title>
        <authorList>
            <person name="Liu J."/>
        </authorList>
    </citation>
    <scope>NUCLEOTIDE SEQUENCE</scope>
    <source>
        <strain evidence="20">BAD-10</strain>
    </source>
</reference>
<dbReference type="InterPro" id="IPR001757">
    <property type="entry name" value="P_typ_ATPase"/>
</dbReference>
<dbReference type="CDD" id="cd02077">
    <property type="entry name" value="P-type_ATPase_Mg"/>
    <property type="match status" value="1"/>
</dbReference>
<dbReference type="Gene3D" id="3.40.1110.10">
    <property type="entry name" value="Calcium-transporting ATPase, cytoplasmic domain N"/>
    <property type="match status" value="1"/>
</dbReference>
<dbReference type="InterPro" id="IPR008250">
    <property type="entry name" value="ATPase_P-typ_transduc_dom_A_sf"/>
</dbReference>
<dbReference type="SFLD" id="SFLDF00027">
    <property type="entry name" value="p-type_atpase"/>
    <property type="match status" value="1"/>
</dbReference>
<feature type="transmembrane region" description="Helical" evidence="18">
    <location>
        <begin position="80"/>
        <end position="103"/>
    </location>
</feature>
<evidence type="ECO:0000256" key="7">
    <source>
        <dbReference type="ARBA" id="ARBA00022519"/>
    </source>
</evidence>
<feature type="transmembrane region" description="Helical" evidence="18">
    <location>
        <begin position="833"/>
        <end position="856"/>
    </location>
</feature>
<keyword evidence="15 18" id="KW-0472">Membrane</keyword>
<feature type="transmembrane region" description="Helical" evidence="18">
    <location>
        <begin position="753"/>
        <end position="776"/>
    </location>
</feature>
<keyword evidence="13" id="KW-1278">Translocase</keyword>
<feature type="transmembrane region" description="Helical" evidence="18">
    <location>
        <begin position="683"/>
        <end position="707"/>
    </location>
</feature>
<keyword evidence="21" id="KW-1185">Reference proteome</keyword>
<dbReference type="Gene3D" id="3.40.50.1000">
    <property type="entry name" value="HAD superfamily/HAD-like"/>
    <property type="match status" value="1"/>
</dbReference>
<dbReference type="InterPro" id="IPR044492">
    <property type="entry name" value="P_typ_ATPase_HD_dom"/>
</dbReference>
<comment type="function">
    <text evidence="1">Mediates magnesium influx to the cytosol.</text>
</comment>
<keyword evidence="11" id="KW-0067">ATP-binding</keyword>
<evidence type="ECO:0000313" key="21">
    <source>
        <dbReference type="Proteomes" id="UP000675379"/>
    </source>
</evidence>
<dbReference type="EC" id="7.2.2.14" evidence="4"/>
<evidence type="ECO:0000256" key="11">
    <source>
        <dbReference type="ARBA" id="ARBA00022840"/>
    </source>
</evidence>
<comment type="caution">
    <text evidence="20">The sequence shown here is derived from an EMBL/GenBank/DDBJ whole genome shotgun (WGS) entry which is preliminary data.</text>
</comment>
<comment type="catalytic activity">
    <reaction evidence="17">
        <text>Mg(2+)(out) + ATP + H2O = Mg(2+)(in) + ADP + phosphate + H(+)</text>
        <dbReference type="Rhea" id="RHEA:10260"/>
        <dbReference type="ChEBI" id="CHEBI:15377"/>
        <dbReference type="ChEBI" id="CHEBI:15378"/>
        <dbReference type="ChEBI" id="CHEBI:18420"/>
        <dbReference type="ChEBI" id="CHEBI:30616"/>
        <dbReference type="ChEBI" id="CHEBI:43474"/>
        <dbReference type="ChEBI" id="CHEBI:456216"/>
        <dbReference type="EC" id="7.2.2.14"/>
    </reaction>
</comment>
<dbReference type="Pfam" id="PF13246">
    <property type="entry name" value="Cation_ATPase"/>
    <property type="match status" value="1"/>
</dbReference>
<organism evidence="20 21">
    <name type="scientific">Proteiniclasticum sediminis</name>
    <dbReference type="NCBI Taxonomy" id="2804028"/>
    <lineage>
        <taxon>Bacteria</taxon>
        <taxon>Bacillati</taxon>
        <taxon>Bacillota</taxon>
        <taxon>Clostridia</taxon>
        <taxon>Eubacteriales</taxon>
        <taxon>Clostridiaceae</taxon>
        <taxon>Proteiniclasticum</taxon>
    </lineage>
</organism>
<evidence type="ECO:0000256" key="8">
    <source>
        <dbReference type="ARBA" id="ARBA00022553"/>
    </source>
</evidence>
<name>A0A941CNY5_9CLOT</name>
<dbReference type="InterPro" id="IPR006415">
    <property type="entry name" value="P-type_ATPase_IIIB"/>
</dbReference>
<dbReference type="PRINTS" id="PR01836">
    <property type="entry name" value="MGATPASE"/>
</dbReference>
<comment type="subcellular location">
    <subcellularLocation>
        <location evidence="2">Cell inner membrane</location>
        <topology evidence="2">Multi-pass membrane protein</topology>
    </subcellularLocation>
</comment>
<evidence type="ECO:0000256" key="15">
    <source>
        <dbReference type="ARBA" id="ARBA00023136"/>
    </source>
</evidence>
<feature type="domain" description="Cation-transporting P-type ATPase N-terminal" evidence="19">
    <location>
        <begin position="27"/>
        <end position="100"/>
    </location>
</feature>
<dbReference type="SUPFAM" id="SSF81653">
    <property type="entry name" value="Calcium ATPase, transduction domain A"/>
    <property type="match status" value="1"/>
</dbReference>
<evidence type="ECO:0000256" key="16">
    <source>
        <dbReference type="ARBA" id="ARBA00029806"/>
    </source>
</evidence>
<dbReference type="PANTHER" id="PTHR42861">
    <property type="entry name" value="CALCIUM-TRANSPORTING ATPASE"/>
    <property type="match status" value="1"/>
</dbReference>
<evidence type="ECO:0000259" key="19">
    <source>
        <dbReference type="SMART" id="SM00831"/>
    </source>
</evidence>
<keyword evidence="8" id="KW-0597">Phosphoprotein</keyword>
<dbReference type="InterPro" id="IPR023214">
    <property type="entry name" value="HAD_sf"/>
</dbReference>
<dbReference type="AlphaFoldDB" id="A0A941CNY5"/>
<dbReference type="SFLD" id="SFLDG00002">
    <property type="entry name" value="C1.7:_P-type_atpase_like"/>
    <property type="match status" value="1"/>
</dbReference>
<protein>
    <recommendedName>
        <fullName evidence="5">Magnesium-transporting ATPase, P-type 1</fullName>
        <ecNumber evidence="4">7.2.2.14</ecNumber>
    </recommendedName>
    <alternativeName>
        <fullName evidence="16">Mg(2+) transport ATPase, P-type 1</fullName>
    </alternativeName>
</protein>
<dbReference type="InterPro" id="IPR023299">
    <property type="entry name" value="ATPase_P-typ_cyto_dom_N"/>
</dbReference>
<evidence type="ECO:0000256" key="6">
    <source>
        <dbReference type="ARBA" id="ARBA00022475"/>
    </source>
</evidence>
<dbReference type="InterPro" id="IPR018303">
    <property type="entry name" value="ATPase_P-typ_P_site"/>
</dbReference>
<sequence length="899" mass="99092">MNKKEILREPNLLNFTTAIPRETRLAEAWGKEAEVLYPVLGSHPEGLTQEQVETARETYGRNILRQGKTESLPLRLRKAFLNPFTAILLVLAVISTFTDLIFVPPEEKNPVTVIIITTMVLISGLMRFVQETRSGHEAAKLAQMIHTTTLVERKETGTHELPLADVVVGDLVHLSAGDMVPGDVRILEAKDLFISQSALTGESAPVEKSPEISLIGQSLTEMPNLAFMGSNVISGSTKALVIAVGDETLLGQMAKDLAVKPPKTSFEKGVNSVSWVLIRFMLVMVPIVLFINGFTKGDWLKASLFAISVAVGLTPEMLPMIVTTSLAKGAMAMSRKKVILKNLNAIQSLGSMTILCTDKTGTLTQDKVVLEYHLDIEGKENVRVLRHAFLNSYYQTGLKNLIDHAIIRKHRELEAGQPEDHYRKVDEIPFDFNRRRMSVVVADPTGKTQLITKGAVEEMLACCALAEYQGEVVPITEEIKSFILAKAEELNGGGMRVIAVAQKNNPAPEGQFSVKDECEMVLIGFLAFLDPPKETTAQAIAALRDHGVDVKILTGDNEKVTASICRQVGLPNGHVLLGTEVDELSDEDLAKTAETTAVFAKLSPSQKARIVRVLRDEGHVVGFMGDGINDAAAMKASDVGISVDTAVDIAKESADVILLEKDLMVLEDGILEGRKTYANMIKYIKMTASSNFGNMFSVLAASAFLPFLPMESVHLILLNLIYDVSCTAIPWDHVDAEYLQKPRQWNATSVSRFMLWLGPASSVFDILTYLLLYFVICPLFTGGLLFTQLTDPAQKVLYMAIFQSGWFIESMWTQMSVIHMIRTPKIPFIQSRASAPVILLTFTGISLLTVIPFTPWGKLLGLAPLPPVYFAWLLLIVFSYMLLATLLKKLYIRRYGELL</sequence>
<evidence type="ECO:0000256" key="10">
    <source>
        <dbReference type="ARBA" id="ARBA00022741"/>
    </source>
</evidence>
<dbReference type="InterPro" id="IPR004014">
    <property type="entry name" value="ATPase_P-typ_cation-transptr_N"/>
</dbReference>
<dbReference type="NCBIfam" id="TIGR01524">
    <property type="entry name" value="ATPase-IIIB_Mg"/>
    <property type="match status" value="1"/>
</dbReference>
<evidence type="ECO:0000313" key="20">
    <source>
        <dbReference type="EMBL" id="MBR0576075.1"/>
    </source>
</evidence>
<dbReference type="Proteomes" id="UP000675379">
    <property type="component" value="Unassembled WGS sequence"/>
</dbReference>
<dbReference type="EMBL" id="JAGSCS010000007">
    <property type="protein sequence ID" value="MBR0576075.1"/>
    <property type="molecule type" value="Genomic_DNA"/>
</dbReference>
<evidence type="ECO:0000256" key="13">
    <source>
        <dbReference type="ARBA" id="ARBA00022967"/>
    </source>
</evidence>
<keyword evidence="7" id="KW-0997">Cell inner membrane</keyword>
<evidence type="ECO:0000256" key="5">
    <source>
        <dbReference type="ARBA" id="ARBA00013555"/>
    </source>
</evidence>
<keyword evidence="9 18" id="KW-0812">Transmembrane</keyword>
<dbReference type="Pfam" id="PF00122">
    <property type="entry name" value="E1-E2_ATPase"/>
    <property type="match status" value="1"/>
</dbReference>
<dbReference type="SUPFAM" id="SSF56784">
    <property type="entry name" value="HAD-like"/>
    <property type="match status" value="1"/>
</dbReference>
<dbReference type="GO" id="GO:0015444">
    <property type="term" value="F:P-type magnesium transporter activity"/>
    <property type="evidence" value="ECO:0007669"/>
    <property type="project" value="UniProtKB-EC"/>
</dbReference>
<dbReference type="SFLD" id="SFLDS00003">
    <property type="entry name" value="Haloacid_Dehalogenase"/>
    <property type="match status" value="1"/>
</dbReference>
<feature type="transmembrane region" description="Helical" evidence="18">
    <location>
        <begin position="109"/>
        <end position="129"/>
    </location>
</feature>
<keyword evidence="10" id="KW-0547">Nucleotide-binding</keyword>
<feature type="transmembrane region" description="Helical" evidence="18">
    <location>
        <begin position="273"/>
        <end position="291"/>
    </location>
</feature>
<feature type="transmembrane region" description="Helical" evidence="18">
    <location>
        <begin position="303"/>
        <end position="327"/>
    </location>
</feature>
<dbReference type="InterPro" id="IPR059000">
    <property type="entry name" value="ATPase_P-type_domA"/>
</dbReference>
<dbReference type="Gene3D" id="2.70.150.10">
    <property type="entry name" value="Calcium-transporting ATPase, cytoplasmic transduction domain A"/>
    <property type="match status" value="1"/>
</dbReference>
<dbReference type="GO" id="GO:0005886">
    <property type="term" value="C:plasma membrane"/>
    <property type="evidence" value="ECO:0007669"/>
    <property type="project" value="UniProtKB-SubCell"/>
</dbReference>
<evidence type="ECO:0000256" key="9">
    <source>
        <dbReference type="ARBA" id="ARBA00022692"/>
    </source>
</evidence>
<evidence type="ECO:0000256" key="18">
    <source>
        <dbReference type="SAM" id="Phobius"/>
    </source>
</evidence>
<gene>
    <name evidence="20" type="primary">mgtA</name>
    <name evidence="20" type="ORF">KCG48_06935</name>
</gene>
<evidence type="ECO:0000256" key="4">
    <source>
        <dbReference type="ARBA" id="ARBA00012786"/>
    </source>
</evidence>
<dbReference type="NCBIfam" id="TIGR01494">
    <property type="entry name" value="ATPase_P-type"/>
    <property type="match status" value="2"/>
</dbReference>
<dbReference type="Pfam" id="PF00689">
    <property type="entry name" value="Cation_ATPase_C"/>
    <property type="match status" value="1"/>
</dbReference>
<dbReference type="SUPFAM" id="SSF81665">
    <property type="entry name" value="Calcium ATPase, transmembrane domain M"/>
    <property type="match status" value="1"/>
</dbReference>
<evidence type="ECO:0000256" key="14">
    <source>
        <dbReference type="ARBA" id="ARBA00022989"/>
    </source>
</evidence>
<evidence type="ECO:0000256" key="17">
    <source>
        <dbReference type="ARBA" id="ARBA00047295"/>
    </source>
</evidence>
<proteinExistence type="inferred from homology"/>
<dbReference type="Pfam" id="PF00690">
    <property type="entry name" value="Cation_ATPase_N"/>
    <property type="match status" value="1"/>
</dbReference>
<dbReference type="GO" id="GO:0016887">
    <property type="term" value="F:ATP hydrolysis activity"/>
    <property type="evidence" value="ECO:0007669"/>
    <property type="project" value="InterPro"/>
</dbReference>
<dbReference type="InterPro" id="IPR023298">
    <property type="entry name" value="ATPase_P-typ_TM_dom_sf"/>
</dbReference>
<dbReference type="Gene3D" id="1.20.1110.10">
    <property type="entry name" value="Calcium-transporting ATPase, transmembrane domain"/>
    <property type="match status" value="1"/>
</dbReference>
<dbReference type="NCBIfam" id="NF011702">
    <property type="entry name" value="PRK15122.1"/>
    <property type="match status" value="1"/>
</dbReference>
<dbReference type="InterPro" id="IPR036412">
    <property type="entry name" value="HAD-like_sf"/>
</dbReference>
<dbReference type="GO" id="GO:0005524">
    <property type="term" value="F:ATP binding"/>
    <property type="evidence" value="ECO:0007669"/>
    <property type="project" value="UniProtKB-KW"/>
</dbReference>
<dbReference type="InterPro" id="IPR006068">
    <property type="entry name" value="ATPase_P-typ_cation-transptr_C"/>
</dbReference>